<feature type="compositionally biased region" description="Low complexity" evidence="16">
    <location>
        <begin position="844"/>
        <end position="853"/>
    </location>
</feature>
<reference evidence="18 19" key="1">
    <citation type="submission" date="2019-05" db="EMBL/GenBank/DDBJ databases">
        <title>Emergence of the Ug99 lineage of the wheat stem rust pathogen through somatic hybridization.</title>
        <authorList>
            <person name="Li F."/>
            <person name="Upadhyaya N.M."/>
            <person name="Sperschneider J."/>
            <person name="Matny O."/>
            <person name="Nguyen-Phuc H."/>
            <person name="Mago R."/>
            <person name="Raley C."/>
            <person name="Miller M.E."/>
            <person name="Silverstein K.A.T."/>
            <person name="Henningsen E."/>
            <person name="Hirsch C.D."/>
            <person name="Visser B."/>
            <person name="Pretorius Z.A."/>
            <person name="Steffenson B.J."/>
            <person name="Schwessinger B."/>
            <person name="Dodds P.N."/>
            <person name="Figueroa M."/>
        </authorList>
    </citation>
    <scope>NUCLEOTIDE SEQUENCE [LARGE SCALE GENOMIC DNA]</scope>
    <source>
        <strain evidence="18">21-0</strain>
    </source>
</reference>
<comment type="subcellular location">
    <subcellularLocation>
        <location evidence="3">Cell membrane</location>
        <topology evidence="3">Peripheral membrane protein</topology>
        <orientation evidence="3">Cytoplasmic side</orientation>
    </subcellularLocation>
    <subcellularLocation>
        <location evidence="2">Cytoplasm</location>
        <location evidence="2">Cytoskeleton</location>
        <location evidence="2">Actin patch</location>
    </subcellularLocation>
    <subcellularLocation>
        <location evidence="1">Endosome membrane</location>
        <topology evidence="1">Peripheral membrane protein</topology>
        <orientation evidence="1">Cytoplasmic side</orientation>
    </subcellularLocation>
</comment>
<dbReference type="InterPro" id="IPR013182">
    <property type="entry name" value="DUF1720"/>
</dbReference>
<dbReference type="Gene3D" id="1.10.150.50">
    <property type="entry name" value="Transcription Factor, Ets-1"/>
    <property type="match status" value="1"/>
</dbReference>
<dbReference type="PANTHER" id="PTHR15735:SF19">
    <property type="entry name" value="ACTIN CYTOSKELETON-REGULATORY COMPLEX PROTEIN SLA1"/>
    <property type="match status" value="1"/>
</dbReference>
<accession>A0A5B0R0J9</accession>
<dbReference type="GO" id="GO:0005886">
    <property type="term" value="C:plasma membrane"/>
    <property type="evidence" value="ECO:0007669"/>
    <property type="project" value="UniProtKB-SubCell"/>
</dbReference>
<feature type="region of interest" description="Disordered" evidence="16">
    <location>
        <begin position="700"/>
        <end position="827"/>
    </location>
</feature>
<proteinExistence type="inferred from homology"/>
<keyword evidence="6 15" id="KW-0728">SH3 domain</keyword>
<dbReference type="Proteomes" id="UP000324748">
    <property type="component" value="Unassembled WGS sequence"/>
</dbReference>
<dbReference type="GO" id="GO:0003779">
    <property type="term" value="F:actin binding"/>
    <property type="evidence" value="ECO:0007669"/>
    <property type="project" value="UniProtKB-KW"/>
</dbReference>
<evidence type="ECO:0000256" key="10">
    <source>
        <dbReference type="ARBA" id="ARBA00022737"/>
    </source>
</evidence>
<feature type="compositionally biased region" description="Low complexity" evidence="16">
    <location>
        <begin position="1140"/>
        <end position="1157"/>
    </location>
</feature>
<feature type="domain" description="SH3" evidence="17">
    <location>
        <begin position="71"/>
        <end position="134"/>
    </location>
</feature>
<feature type="compositionally biased region" description="Basic and acidic residues" evidence="16">
    <location>
        <begin position="432"/>
        <end position="456"/>
    </location>
</feature>
<dbReference type="GO" id="GO:0030479">
    <property type="term" value="C:actin cortical patch"/>
    <property type="evidence" value="ECO:0007669"/>
    <property type="project" value="UniProtKB-SubCell"/>
</dbReference>
<dbReference type="GO" id="GO:0000147">
    <property type="term" value="P:actin cortical patch assembly"/>
    <property type="evidence" value="ECO:0007669"/>
    <property type="project" value="TreeGrafter"/>
</dbReference>
<dbReference type="InterPro" id="IPR007131">
    <property type="entry name" value="SHD1"/>
</dbReference>
<feature type="compositionally biased region" description="Low complexity" evidence="16">
    <location>
        <begin position="754"/>
        <end position="767"/>
    </location>
</feature>
<feature type="compositionally biased region" description="Polar residues" evidence="16">
    <location>
        <begin position="804"/>
        <end position="826"/>
    </location>
</feature>
<keyword evidence="19" id="KW-1185">Reference proteome</keyword>
<evidence type="ECO:0000313" key="18">
    <source>
        <dbReference type="EMBL" id="KAA1119087.1"/>
    </source>
</evidence>
<dbReference type="EMBL" id="VSWC01000001">
    <property type="protein sequence ID" value="KAA1119087.1"/>
    <property type="molecule type" value="Genomic_DNA"/>
</dbReference>
<evidence type="ECO:0000256" key="1">
    <source>
        <dbReference type="ARBA" id="ARBA00004125"/>
    </source>
</evidence>
<dbReference type="Pfam" id="PF00018">
    <property type="entry name" value="SH3_1"/>
    <property type="match status" value="1"/>
</dbReference>
<evidence type="ECO:0000256" key="6">
    <source>
        <dbReference type="ARBA" id="ARBA00022443"/>
    </source>
</evidence>
<feature type="region of interest" description="Disordered" evidence="16">
    <location>
        <begin position="585"/>
        <end position="608"/>
    </location>
</feature>
<dbReference type="InterPro" id="IPR056996">
    <property type="entry name" value="PH_SLA1"/>
</dbReference>
<dbReference type="InterPro" id="IPR035800">
    <property type="entry name" value="Sla1_SH3_1"/>
</dbReference>
<feature type="region of interest" description="Disordered" evidence="16">
    <location>
        <begin position="1125"/>
        <end position="1157"/>
    </location>
</feature>
<keyword evidence="13" id="KW-0009">Actin-binding</keyword>
<dbReference type="InterPro" id="IPR001452">
    <property type="entry name" value="SH3_domain"/>
</dbReference>
<dbReference type="CDD" id="cd11773">
    <property type="entry name" value="SH3_Sla1p_1"/>
    <property type="match status" value="1"/>
</dbReference>
<feature type="region of interest" description="Disordered" evidence="16">
    <location>
        <begin position="840"/>
        <end position="878"/>
    </location>
</feature>
<sequence length="1157" mass="124750">MASPAHLALLKAEYAYTPQTDDEIALEEEMLYYLLDDSDPDWFKVKLKASPTSADPPQSGLVPANYVVPAQPLRLVTALYAYEAQTEDELIIQEDESLQLYEEDGDWSLVGRHLEESGRGVGYVPTAYIEAVENNEDIDQSEGPASEIIPTPASHSGISNPESNGAAGMNTWSVTDIDHKKKKRKGTLVIDSSSLIFASESDKSGIQKYDMSSVSITKTEKGKHLMLQCGSEERHFQVSEKDLDEIVLKIQRFQQQPSASPPKPKSNTGLPTLLSPAVRPPSAMANPDKPSGVNGRKVSFAAPLGKPATALYDFEAQGDDELTVEEGDRLYVLDDTSDDDWWKCAMQSDGKEGVVPASYIELDQGQPSGNQEAAEAAMTAAAAVTAKNWRIQEEEDARLAQQLANEDSSEAQLENARAADRKLIIAREAEQRKNAEAELAARRKKESESRRREAERAMTNPGFSNGPSPPKLTARPDSAQGMSYQDDNGSTPAPPRRPDSAPREGRSKPQGLVRTWRDRTGQFKVEAEFRGLQNGKIRLHKLNGVTIEVPLAKMSSEDVIWLEGATGRTLRNQDADDIPLATLALSPNRPVARSAPSEPPKRPSGPAKPPIDWFEFFLNAGCDLDDCTRYSTNFERDRIDENLLPDLEPGTMRNLGLREGDVLRVRKYIKQKYGSSDGNDAVTAQIQKDEELARKLQQQDVAPAPNIFTNGPNGSLKNTRRGRPTPNRSGSSAVDIDSITNAKDKLVDAPQAGTSSTSADSSLISITPSSTASGFDDDAWQVRPNSTTPAAPAPVANPPARSASINATPATSSADLKPTSEPSKPSLNDEIFEKIMNHAKQSEAAASQSAPVSAPMPPVAPQPTGFNPNGPRGPLAPVASNAPLLNPLVPLNSGMSGFVPTRPNTLQAQPTGFNPTNSQMNSSSGFTPNPMTMQPTGMGLGMGNQAGIQMIQSQPTGMMQPPAFGMMQSQPTGMMQSQPTGMMQSQPTGMMQSHMTGMAPQPTGMNQMGNMQPQMTGFNPAFSSGLTPPVPSIPSIYAGSSQPPAKSFNPSDIFGQMKTGQFAQNANAGPQDPNKYNALRAQPTGFGSTGGTFTQQFMPNNVQMQQQQQQSQAGMMQPLTAQPTGFAPGGYLINQQTGIPPQNQFPNQNPNPQWRGF</sequence>
<protein>
    <recommendedName>
        <fullName evidence="5">Actin cytoskeleton-regulatory complex protein SLA1</fullName>
    </recommendedName>
</protein>
<dbReference type="InterPro" id="IPR036028">
    <property type="entry name" value="SH3-like_dom_sf"/>
</dbReference>
<keyword evidence="12" id="KW-0472">Membrane</keyword>
<evidence type="ECO:0000313" key="19">
    <source>
        <dbReference type="Proteomes" id="UP000324748"/>
    </source>
</evidence>
<evidence type="ECO:0000256" key="16">
    <source>
        <dbReference type="SAM" id="MobiDB-lite"/>
    </source>
</evidence>
<dbReference type="Pfam" id="PF08226">
    <property type="entry name" value="DUF1720"/>
    <property type="match status" value="1"/>
</dbReference>
<dbReference type="PANTHER" id="PTHR15735">
    <property type="entry name" value="FCH AND DOUBLE SH3 DOMAINS PROTEIN"/>
    <property type="match status" value="1"/>
</dbReference>
<dbReference type="GO" id="GO:0043130">
    <property type="term" value="F:ubiquitin binding"/>
    <property type="evidence" value="ECO:0007669"/>
    <property type="project" value="InterPro"/>
</dbReference>
<dbReference type="Gene3D" id="2.30.30.700">
    <property type="entry name" value="SLA1 homology domain 1"/>
    <property type="match status" value="1"/>
</dbReference>
<evidence type="ECO:0000256" key="2">
    <source>
        <dbReference type="ARBA" id="ARBA00004134"/>
    </source>
</evidence>
<keyword evidence="10" id="KW-0677">Repeat</keyword>
<dbReference type="PRINTS" id="PR00452">
    <property type="entry name" value="SH3DOMAIN"/>
</dbReference>
<evidence type="ECO:0000256" key="8">
    <source>
        <dbReference type="ARBA" id="ARBA00022490"/>
    </source>
</evidence>
<dbReference type="GO" id="GO:0030674">
    <property type="term" value="F:protein-macromolecule adaptor activity"/>
    <property type="evidence" value="ECO:0007669"/>
    <property type="project" value="InterPro"/>
</dbReference>
<evidence type="ECO:0000256" key="9">
    <source>
        <dbReference type="ARBA" id="ARBA00022583"/>
    </source>
</evidence>
<feature type="region of interest" description="Disordered" evidence="16">
    <location>
        <begin position="253"/>
        <end position="298"/>
    </location>
</feature>
<evidence type="ECO:0000256" key="3">
    <source>
        <dbReference type="ARBA" id="ARBA00004413"/>
    </source>
</evidence>
<evidence type="ECO:0000256" key="15">
    <source>
        <dbReference type="PROSITE-ProRule" id="PRU00192"/>
    </source>
</evidence>
<feature type="compositionally biased region" description="Polar residues" evidence="16">
    <location>
        <begin position="707"/>
        <end position="717"/>
    </location>
</feature>
<dbReference type="CDD" id="cd11775">
    <property type="entry name" value="SH3_Sla1p_3"/>
    <property type="match status" value="1"/>
</dbReference>
<feature type="region of interest" description="Disordered" evidence="16">
    <location>
        <begin position="432"/>
        <end position="518"/>
    </location>
</feature>
<keyword evidence="11" id="KW-0967">Endosome</keyword>
<dbReference type="AlphaFoldDB" id="A0A5B0R0J9"/>
<comment type="similarity">
    <text evidence="4">Belongs to the SLA1 family.</text>
</comment>
<evidence type="ECO:0000256" key="14">
    <source>
        <dbReference type="ARBA" id="ARBA00023212"/>
    </source>
</evidence>
<dbReference type="Pfam" id="PF24081">
    <property type="entry name" value="PH_SLA1"/>
    <property type="match status" value="1"/>
</dbReference>
<evidence type="ECO:0000256" key="12">
    <source>
        <dbReference type="ARBA" id="ARBA00023136"/>
    </source>
</evidence>
<keyword evidence="8" id="KW-0963">Cytoplasm</keyword>
<feature type="domain" description="SH3" evidence="17">
    <location>
        <begin position="303"/>
        <end position="365"/>
    </location>
</feature>
<evidence type="ECO:0000256" key="4">
    <source>
        <dbReference type="ARBA" id="ARBA00007948"/>
    </source>
</evidence>
<evidence type="ECO:0000256" key="5">
    <source>
        <dbReference type="ARBA" id="ARBA00020357"/>
    </source>
</evidence>
<keyword evidence="14" id="KW-0206">Cytoskeleton</keyword>
<dbReference type="GO" id="GO:0005634">
    <property type="term" value="C:nucleus"/>
    <property type="evidence" value="ECO:0007669"/>
    <property type="project" value="TreeGrafter"/>
</dbReference>
<dbReference type="GO" id="GO:0006897">
    <property type="term" value="P:endocytosis"/>
    <property type="evidence" value="ECO:0007669"/>
    <property type="project" value="UniProtKB-KW"/>
</dbReference>
<dbReference type="SMART" id="SM00326">
    <property type="entry name" value="SH3"/>
    <property type="match status" value="3"/>
</dbReference>
<dbReference type="InterPro" id="IPR013761">
    <property type="entry name" value="SAM/pointed_sf"/>
</dbReference>
<dbReference type="Pfam" id="PF03983">
    <property type="entry name" value="SHD1"/>
    <property type="match status" value="1"/>
</dbReference>
<dbReference type="GO" id="GO:0042802">
    <property type="term" value="F:identical protein binding"/>
    <property type="evidence" value="ECO:0007669"/>
    <property type="project" value="InterPro"/>
</dbReference>
<organism evidence="18 19">
    <name type="scientific">Puccinia graminis f. sp. tritici</name>
    <dbReference type="NCBI Taxonomy" id="56615"/>
    <lineage>
        <taxon>Eukaryota</taxon>
        <taxon>Fungi</taxon>
        <taxon>Dikarya</taxon>
        <taxon>Basidiomycota</taxon>
        <taxon>Pucciniomycotina</taxon>
        <taxon>Pucciniomycetes</taxon>
        <taxon>Pucciniales</taxon>
        <taxon>Pucciniaceae</taxon>
        <taxon>Puccinia</taxon>
    </lineage>
</organism>
<feature type="compositionally biased region" description="Polar residues" evidence="16">
    <location>
        <begin position="480"/>
        <end position="491"/>
    </location>
</feature>
<feature type="region of interest" description="Disordered" evidence="16">
    <location>
        <begin position="972"/>
        <end position="991"/>
    </location>
</feature>
<evidence type="ECO:0000256" key="7">
    <source>
        <dbReference type="ARBA" id="ARBA00022475"/>
    </source>
</evidence>
<keyword evidence="9" id="KW-0254">Endocytosis</keyword>
<name>A0A5B0R0J9_PUCGR</name>
<comment type="caution">
    <text evidence="18">The sequence shown here is derived from an EMBL/GenBank/DDBJ whole genome shotgun (WGS) entry which is preliminary data.</text>
</comment>
<dbReference type="GO" id="GO:0010008">
    <property type="term" value="C:endosome membrane"/>
    <property type="evidence" value="ECO:0007669"/>
    <property type="project" value="UniProtKB-SubCell"/>
</dbReference>
<evidence type="ECO:0000259" key="17">
    <source>
        <dbReference type="PROSITE" id="PS50002"/>
    </source>
</evidence>
<gene>
    <name evidence="18" type="primary">SLA1_1</name>
    <name evidence="18" type="ORF">PGT21_014838</name>
</gene>
<keyword evidence="7" id="KW-1003">Cell membrane</keyword>
<dbReference type="PROSITE" id="PS50002">
    <property type="entry name" value="SH3"/>
    <property type="match status" value="2"/>
</dbReference>
<dbReference type="OrthoDB" id="5971719at2759"/>
<feature type="compositionally biased region" description="Basic and acidic residues" evidence="16">
    <location>
        <begin position="496"/>
        <end position="507"/>
    </location>
</feature>
<dbReference type="Gene3D" id="2.30.30.40">
    <property type="entry name" value="SH3 Domains"/>
    <property type="match status" value="3"/>
</dbReference>
<evidence type="ECO:0000256" key="11">
    <source>
        <dbReference type="ARBA" id="ARBA00022753"/>
    </source>
</evidence>
<dbReference type="SUPFAM" id="SSF50044">
    <property type="entry name" value="SH3-domain"/>
    <property type="match status" value="3"/>
</dbReference>
<dbReference type="InterPro" id="IPR035821">
    <property type="entry name" value="Sla1_SH3_3"/>
</dbReference>
<dbReference type="GO" id="GO:0030833">
    <property type="term" value="P:regulation of actin filament polymerization"/>
    <property type="evidence" value="ECO:0007669"/>
    <property type="project" value="TreeGrafter"/>
</dbReference>
<evidence type="ECO:0000256" key="13">
    <source>
        <dbReference type="ARBA" id="ARBA00023203"/>
    </source>
</evidence>